<dbReference type="PANTHER" id="PTHR31356">
    <property type="entry name" value="THYLAKOID LUMENAL 29 KDA PROTEIN, CHLOROPLASTIC-RELATED"/>
    <property type="match status" value="1"/>
</dbReference>
<dbReference type="OMA" id="GAWVNNP"/>
<evidence type="ECO:0000256" key="8">
    <source>
        <dbReference type="RuleBase" id="RU363051"/>
    </source>
</evidence>
<keyword evidence="5" id="KW-0479">Metal-binding</keyword>
<dbReference type="EMBL" id="KQ474083">
    <property type="protein sequence ID" value="KPV73270.1"/>
    <property type="molecule type" value="Genomic_DNA"/>
</dbReference>
<dbReference type="GO" id="GO:0034599">
    <property type="term" value="P:cellular response to oxidative stress"/>
    <property type="evidence" value="ECO:0007669"/>
    <property type="project" value="InterPro"/>
</dbReference>
<dbReference type="GO" id="GO:0020037">
    <property type="term" value="F:heme binding"/>
    <property type="evidence" value="ECO:0007669"/>
    <property type="project" value="UniProtKB-UniRule"/>
</dbReference>
<evidence type="ECO:0000256" key="1">
    <source>
        <dbReference type="ARBA" id="ARBA00003917"/>
    </source>
</evidence>
<dbReference type="OrthoDB" id="2859658at2759"/>
<keyword evidence="7" id="KW-0408">Iron</keyword>
<dbReference type="InterPro" id="IPR019794">
    <property type="entry name" value="Peroxidases_AS"/>
</dbReference>
<dbReference type="FunFam" id="1.10.420.10:FF:000009">
    <property type="entry name" value="Ascorbate peroxidase"/>
    <property type="match status" value="1"/>
</dbReference>
<keyword evidence="4" id="KW-0349">Heme</keyword>
<evidence type="ECO:0000256" key="9">
    <source>
        <dbReference type="SAM" id="MobiDB-lite"/>
    </source>
</evidence>
<comment type="similarity">
    <text evidence="2">Belongs to the peroxidase family. Cytochrome c peroxidase subfamily.</text>
</comment>
<dbReference type="PROSITE" id="PS00435">
    <property type="entry name" value="PEROXIDASE_1"/>
    <property type="match status" value="1"/>
</dbReference>
<name>A0A0P9H0C4_RHOGW</name>
<evidence type="ECO:0000256" key="7">
    <source>
        <dbReference type="ARBA" id="ARBA00023004"/>
    </source>
</evidence>
<dbReference type="PROSITE" id="PS00436">
    <property type="entry name" value="PEROXIDASE_2"/>
    <property type="match status" value="1"/>
</dbReference>
<gene>
    <name evidence="11" type="ORF">RHOBADRAFT_38461</name>
</gene>
<dbReference type="STRING" id="578459.A0A0P9H0C4"/>
<feature type="domain" description="Plant heme peroxidase family profile" evidence="10">
    <location>
        <begin position="84"/>
        <end position="304"/>
    </location>
</feature>
<dbReference type="GO" id="GO:0042744">
    <property type="term" value="P:hydrogen peroxide catabolic process"/>
    <property type="evidence" value="ECO:0007669"/>
    <property type="project" value="TreeGrafter"/>
</dbReference>
<reference evidence="11 12" key="1">
    <citation type="journal article" date="2015" name="Front. Microbiol.">
        <title>Genome sequence of the plant growth promoting endophytic yeast Rhodotorula graminis WP1.</title>
        <authorList>
            <person name="Firrincieli A."/>
            <person name="Otillar R."/>
            <person name="Salamov A."/>
            <person name="Schmutz J."/>
            <person name="Khan Z."/>
            <person name="Redman R.S."/>
            <person name="Fleck N.D."/>
            <person name="Lindquist E."/>
            <person name="Grigoriev I.V."/>
            <person name="Doty S.L."/>
        </authorList>
    </citation>
    <scope>NUCLEOTIDE SEQUENCE [LARGE SCALE GENOMIC DNA]</scope>
    <source>
        <strain evidence="11 12">WP1</strain>
    </source>
</reference>
<feature type="region of interest" description="Disordered" evidence="9">
    <location>
        <begin position="1"/>
        <end position="20"/>
    </location>
</feature>
<dbReference type="Pfam" id="PF00141">
    <property type="entry name" value="peroxidase"/>
    <property type="match status" value="1"/>
</dbReference>
<dbReference type="InterPro" id="IPR010255">
    <property type="entry name" value="Haem_peroxidase_sf"/>
</dbReference>
<evidence type="ECO:0000256" key="4">
    <source>
        <dbReference type="ARBA" id="ARBA00022617"/>
    </source>
</evidence>
<sequence length="304" mass="34218">MPSAPKTQKDAASPSRKGDFDAVRNDIASILDQPDYDDGSIGPVLVRLAWHASGTYCAETKTGGSNGAGMRYEAEGGDPANAGLEHARRFLEPVKEKHPWITYADLWTLAGVVAIKEMGGPDCKWKPGRTDFVDDSKCPPRGRLPDGAQAAEHLRFIFYRMGFNDQEIVALAGAHSLGRCHSDRSGWEGPWSVTPTKFSTQYYKMLTKFKWEEKKWEGPRQFRNEDLGEELMMLPTDMALIEDEKFIPWVKKYAEDRDAFYKDFADVFSKLIELGVERTDDYESAPTFSKAEGDKKEQEAKSKI</sequence>
<dbReference type="GO" id="GO:0000302">
    <property type="term" value="P:response to reactive oxygen species"/>
    <property type="evidence" value="ECO:0007669"/>
    <property type="project" value="TreeGrafter"/>
</dbReference>
<accession>A0A0P9H0C4</accession>
<dbReference type="PROSITE" id="PS50873">
    <property type="entry name" value="PEROXIDASE_4"/>
    <property type="match status" value="1"/>
</dbReference>
<dbReference type="CDD" id="cd00691">
    <property type="entry name" value="ascorbate_peroxidase"/>
    <property type="match status" value="1"/>
</dbReference>
<dbReference type="PRINTS" id="PR00458">
    <property type="entry name" value="PEROXIDASE"/>
</dbReference>
<dbReference type="GO" id="GO:0004601">
    <property type="term" value="F:peroxidase activity"/>
    <property type="evidence" value="ECO:0007669"/>
    <property type="project" value="UniProtKB-KW"/>
</dbReference>
<dbReference type="PANTHER" id="PTHR31356:SF36">
    <property type="entry name" value="L-ASCORBATE PEROXIDASE 3"/>
    <property type="match status" value="1"/>
</dbReference>
<dbReference type="InterPro" id="IPR044831">
    <property type="entry name" value="Ccp1-like"/>
</dbReference>
<evidence type="ECO:0000256" key="6">
    <source>
        <dbReference type="ARBA" id="ARBA00023002"/>
    </source>
</evidence>
<proteinExistence type="inferred from homology"/>
<dbReference type="AlphaFoldDB" id="A0A0P9H0C4"/>
<evidence type="ECO:0000256" key="5">
    <source>
        <dbReference type="ARBA" id="ARBA00022723"/>
    </source>
</evidence>
<dbReference type="SUPFAM" id="SSF48113">
    <property type="entry name" value="Heme-dependent peroxidases"/>
    <property type="match status" value="1"/>
</dbReference>
<dbReference type="GeneID" id="28973977"/>
<dbReference type="InterPro" id="IPR019793">
    <property type="entry name" value="Peroxidases_heam-ligand_BS"/>
</dbReference>
<comment type="function">
    <text evidence="1">Destroys radicals which are normally produced within the cells and which are toxic to biological systems.</text>
</comment>
<dbReference type="EC" id="1.11.1.-" evidence="8"/>
<keyword evidence="6 8" id="KW-0560">Oxidoreductase</keyword>
<evidence type="ECO:0000259" key="10">
    <source>
        <dbReference type="PROSITE" id="PS50873"/>
    </source>
</evidence>
<evidence type="ECO:0000313" key="11">
    <source>
        <dbReference type="EMBL" id="KPV73270.1"/>
    </source>
</evidence>
<feature type="region of interest" description="Disordered" evidence="9">
    <location>
        <begin position="280"/>
        <end position="304"/>
    </location>
</feature>
<dbReference type="RefSeq" id="XP_018269319.1">
    <property type="nucleotide sequence ID" value="XM_018413528.1"/>
</dbReference>
<evidence type="ECO:0000256" key="2">
    <source>
        <dbReference type="ARBA" id="ARBA00005997"/>
    </source>
</evidence>
<evidence type="ECO:0000313" key="12">
    <source>
        <dbReference type="Proteomes" id="UP000053890"/>
    </source>
</evidence>
<protein>
    <recommendedName>
        <fullName evidence="8">Peroxidase</fullName>
        <ecNumber evidence="8">1.11.1.-</ecNumber>
    </recommendedName>
</protein>
<feature type="compositionally biased region" description="Basic and acidic residues" evidence="9">
    <location>
        <begin position="291"/>
        <end position="304"/>
    </location>
</feature>
<keyword evidence="3 8" id="KW-0575">Peroxidase</keyword>
<dbReference type="Gene3D" id="1.10.420.10">
    <property type="entry name" value="Peroxidase, domain 2"/>
    <property type="match status" value="1"/>
</dbReference>
<dbReference type="FunFam" id="1.10.520.10:FF:000005">
    <property type="entry name" value="Cytochrome c peroxidase"/>
    <property type="match status" value="1"/>
</dbReference>
<dbReference type="Gene3D" id="1.10.520.10">
    <property type="match status" value="1"/>
</dbReference>
<dbReference type="InterPro" id="IPR002207">
    <property type="entry name" value="Peroxidase_I"/>
</dbReference>
<dbReference type="InterPro" id="IPR002016">
    <property type="entry name" value="Haem_peroxidase"/>
</dbReference>
<dbReference type="GO" id="GO:0046872">
    <property type="term" value="F:metal ion binding"/>
    <property type="evidence" value="ECO:0007669"/>
    <property type="project" value="UniProtKB-UniRule"/>
</dbReference>
<evidence type="ECO:0000256" key="3">
    <source>
        <dbReference type="ARBA" id="ARBA00022559"/>
    </source>
</evidence>
<organism evidence="11 12">
    <name type="scientific">Rhodotorula graminis (strain WP1)</name>
    <dbReference type="NCBI Taxonomy" id="578459"/>
    <lineage>
        <taxon>Eukaryota</taxon>
        <taxon>Fungi</taxon>
        <taxon>Dikarya</taxon>
        <taxon>Basidiomycota</taxon>
        <taxon>Pucciniomycotina</taxon>
        <taxon>Microbotryomycetes</taxon>
        <taxon>Sporidiobolales</taxon>
        <taxon>Sporidiobolaceae</taxon>
        <taxon>Rhodotorula</taxon>
    </lineage>
</organism>
<dbReference type="PRINTS" id="PR00459">
    <property type="entry name" value="ASPEROXIDASE"/>
</dbReference>
<keyword evidence="12" id="KW-1185">Reference proteome</keyword>
<dbReference type="Proteomes" id="UP000053890">
    <property type="component" value="Unassembled WGS sequence"/>
</dbReference>